<dbReference type="PANTHER" id="PTHR35848">
    <property type="entry name" value="OXALATE-BINDING PROTEIN"/>
    <property type="match status" value="1"/>
</dbReference>
<evidence type="ECO:0000313" key="3">
    <source>
        <dbReference type="EMBL" id="NMN98959.1"/>
    </source>
</evidence>
<dbReference type="InterPro" id="IPR013096">
    <property type="entry name" value="Cupin_2"/>
</dbReference>
<dbReference type="AlphaFoldDB" id="A0A848KL09"/>
<feature type="domain" description="Cupin type-2" evidence="2">
    <location>
        <begin position="36"/>
        <end position="102"/>
    </location>
</feature>
<reference evidence="3 4" key="1">
    <citation type="submission" date="2019-05" db="EMBL/GenBank/DDBJ databases">
        <authorList>
            <person name="Lee S.D."/>
        </authorList>
    </citation>
    <scope>NUCLEOTIDE SEQUENCE [LARGE SCALE GENOMIC DNA]</scope>
    <source>
        <strain evidence="3 4">YC2-7</strain>
    </source>
</reference>
<dbReference type="InterPro" id="IPR011051">
    <property type="entry name" value="RmlC_Cupin_sf"/>
</dbReference>
<evidence type="ECO:0000313" key="4">
    <source>
        <dbReference type="Proteomes" id="UP000535543"/>
    </source>
</evidence>
<name>A0A848KL09_9NOCA</name>
<gene>
    <name evidence="3" type="ORF">FGL95_28380</name>
</gene>
<dbReference type="Pfam" id="PF07883">
    <property type="entry name" value="Cupin_2"/>
    <property type="match status" value="1"/>
</dbReference>
<dbReference type="RefSeq" id="WP_169593769.1">
    <property type="nucleotide sequence ID" value="NZ_VCQU01000013.1"/>
</dbReference>
<dbReference type="SUPFAM" id="SSF51182">
    <property type="entry name" value="RmlC-like cupins"/>
    <property type="match status" value="1"/>
</dbReference>
<dbReference type="InterPro" id="IPR051610">
    <property type="entry name" value="GPI/OXD"/>
</dbReference>
<keyword evidence="1" id="KW-0479">Metal-binding</keyword>
<dbReference type="Gene3D" id="2.60.120.10">
    <property type="entry name" value="Jelly Rolls"/>
    <property type="match status" value="1"/>
</dbReference>
<proteinExistence type="predicted"/>
<reference evidence="3 4" key="2">
    <citation type="submission" date="2020-06" db="EMBL/GenBank/DDBJ databases">
        <title>Antribacter stalactiti gen. nov., sp. nov., a new member of the family Nacardiaceae isolated from a cave.</title>
        <authorList>
            <person name="Kim I.S."/>
        </authorList>
    </citation>
    <scope>NUCLEOTIDE SEQUENCE [LARGE SCALE GENOMIC DNA]</scope>
    <source>
        <strain evidence="3 4">YC2-7</strain>
    </source>
</reference>
<dbReference type="Proteomes" id="UP000535543">
    <property type="component" value="Unassembled WGS sequence"/>
</dbReference>
<dbReference type="EMBL" id="VCQU01000013">
    <property type="protein sequence ID" value="NMN98959.1"/>
    <property type="molecule type" value="Genomic_DNA"/>
</dbReference>
<dbReference type="InterPro" id="IPR014710">
    <property type="entry name" value="RmlC-like_jellyroll"/>
</dbReference>
<evidence type="ECO:0000256" key="1">
    <source>
        <dbReference type="ARBA" id="ARBA00022723"/>
    </source>
</evidence>
<sequence length="124" mass="12890">MPVIPAPQQHTHELNGTRFTSLATPSRGSTDTSVWQVEIAPGTPATPHRLTREEVFVVLSGQASVYLDGATSIAQAGDAIAVPSQVDFSITAAGAEPLRALCCLPVGGQGILTDGEPFTPPWAL</sequence>
<dbReference type="GO" id="GO:0046872">
    <property type="term" value="F:metal ion binding"/>
    <property type="evidence" value="ECO:0007669"/>
    <property type="project" value="UniProtKB-KW"/>
</dbReference>
<organism evidence="3 4">
    <name type="scientific">Antrihabitans stalactiti</name>
    <dbReference type="NCBI Taxonomy" id="2584121"/>
    <lineage>
        <taxon>Bacteria</taxon>
        <taxon>Bacillati</taxon>
        <taxon>Actinomycetota</taxon>
        <taxon>Actinomycetes</taxon>
        <taxon>Mycobacteriales</taxon>
        <taxon>Nocardiaceae</taxon>
        <taxon>Antrihabitans</taxon>
    </lineage>
</organism>
<accession>A0A848KL09</accession>
<evidence type="ECO:0000259" key="2">
    <source>
        <dbReference type="Pfam" id="PF07883"/>
    </source>
</evidence>
<keyword evidence="4" id="KW-1185">Reference proteome</keyword>
<protein>
    <submittedName>
        <fullName evidence="3">Cupin domain-containing protein</fullName>
    </submittedName>
</protein>
<comment type="caution">
    <text evidence="3">The sequence shown here is derived from an EMBL/GenBank/DDBJ whole genome shotgun (WGS) entry which is preliminary data.</text>
</comment>